<feature type="compositionally biased region" description="Low complexity" evidence="1">
    <location>
        <begin position="159"/>
        <end position="178"/>
    </location>
</feature>
<evidence type="ECO:0008006" key="4">
    <source>
        <dbReference type="Google" id="ProtNLM"/>
    </source>
</evidence>
<gene>
    <name evidence="2" type="ORF">H9Y04_01915</name>
</gene>
<dbReference type="EMBL" id="JACTVJ010000001">
    <property type="protein sequence ID" value="MBC9711326.1"/>
    <property type="molecule type" value="Genomic_DNA"/>
</dbReference>
<evidence type="ECO:0000313" key="3">
    <source>
        <dbReference type="Proteomes" id="UP000642284"/>
    </source>
</evidence>
<name>A0ABR7SA07_9ACTN</name>
<dbReference type="RefSeq" id="WP_187811807.1">
    <property type="nucleotide sequence ID" value="NZ_JACTVJ010000001.1"/>
</dbReference>
<keyword evidence="3" id="KW-1185">Reference proteome</keyword>
<dbReference type="CDD" id="cd20739">
    <property type="entry name" value="PoNe_DUF637"/>
    <property type="match status" value="1"/>
</dbReference>
<accession>A0ABR7SA07</accession>
<sequence length="475" mass="50138">MLPENAIPLGRLDDGRQAYMRADGAIIDDRLNVIQRPEHAPTDIVDTPAGRTETPPPVRADAEQPVLVGAGARADAAASLGGRTDGGTTGARMDLDNTGGGRGSGSGAADNTAGGGTRGTGSSAADGTGRGSSGDLPPRGRGPLPPSGGILDDLGPSRGGSDPARGAGDGGAPPSRSGDGPESRDGNTAADGELTAAERKAIQDEHVRKANEDPDWFKEHYGMRDGEPFRRQESRVVDGAQLPILKTGPDGKLVAKFDLPQGPSEIRHSRTPLGPETVDPTRRPILDEAAKNSRVSVDLMNAERAFKENPSIDAQMDLDAARHSYQEQLGDTPNNSKHSERLGELAARHHAVKQLFPEAQRIVLPKTPNGANMLDDLYDLGDGRYLVVEAKGPKAGLNPPRLGSGPAANMMVKQGTRPYLDTIIDQMWKRGGRDRELADALMDALEDGKVQYVLVKGKENAGAYDGSVLEHFKIN</sequence>
<feature type="compositionally biased region" description="Low complexity" evidence="1">
    <location>
        <begin position="120"/>
        <end position="151"/>
    </location>
</feature>
<feature type="region of interest" description="Disordered" evidence="1">
    <location>
        <begin position="37"/>
        <end position="64"/>
    </location>
</feature>
<evidence type="ECO:0000256" key="1">
    <source>
        <dbReference type="SAM" id="MobiDB-lite"/>
    </source>
</evidence>
<evidence type="ECO:0000313" key="2">
    <source>
        <dbReference type="EMBL" id="MBC9711326.1"/>
    </source>
</evidence>
<protein>
    <recommendedName>
        <fullName evidence="4">Tox-REase-7 domain-containing protein</fullName>
    </recommendedName>
</protein>
<reference evidence="2 3" key="1">
    <citation type="submission" date="2020-08" db="EMBL/GenBank/DDBJ databases">
        <title>Genemic of Streptomyces polyaspartic.</title>
        <authorList>
            <person name="Liu W."/>
        </authorList>
    </citation>
    <scope>NUCLEOTIDE SEQUENCE [LARGE SCALE GENOMIC DNA]</scope>
    <source>
        <strain evidence="2 3">TRM66268-LWL</strain>
    </source>
</reference>
<proteinExistence type="predicted"/>
<comment type="caution">
    <text evidence="2">The sequence shown here is derived from an EMBL/GenBank/DDBJ whole genome shotgun (WGS) entry which is preliminary data.</text>
</comment>
<dbReference type="InterPro" id="IPR049762">
    <property type="entry name" value="PoNe_dom"/>
</dbReference>
<feature type="region of interest" description="Disordered" evidence="1">
    <location>
        <begin position="78"/>
        <end position="232"/>
    </location>
</feature>
<feature type="region of interest" description="Disordered" evidence="1">
    <location>
        <begin position="262"/>
        <end position="281"/>
    </location>
</feature>
<feature type="compositionally biased region" description="Basic and acidic residues" evidence="1">
    <location>
        <begin position="196"/>
        <end position="232"/>
    </location>
</feature>
<organism evidence="2 3">
    <name type="scientific">Streptomyces polyasparticus</name>
    <dbReference type="NCBI Taxonomy" id="2767826"/>
    <lineage>
        <taxon>Bacteria</taxon>
        <taxon>Bacillati</taxon>
        <taxon>Actinomycetota</taxon>
        <taxon>Actinomycetes</taxon>
        <taxon>Kitasatosporales</taxon>
        <taxon>Streptomycetaceae</taxon>
        <taxon>Streptomyces</taxon>
    </lineage>
</organism>
<dbReference type="Proteomes" id="UP000642284">
    <property type="component" value="Unassembled WGS sequence"/>
</dbReference>